<dbReference type="OrthoDB" id="5236983at2759"/>
<evidence type="ECO:0000313" key="3">
    <source>
        <dbReference type="EMBL" id="CZR55196.1"/>
    </source>
</evidence>
<feature type="compositionally biased region" description="Basic and acidic residues" evidence="1">
    <location>
        <begin position="29"/>
        <end position="44"/>
    </location>
</feature>
<dbReference type="GO" id="GO:0006950">
    <property type="term" value="P:response to stress"/>
    <property type="evidence" value="ECO:0007669"/>
    <property type="project" value="UniProtKB-ARBA"/>
</dbReference>
<dbReference type="AlphaFoldDB" id="A0A1L7WR12"/>
<dbReference type="Proteomes" id="UP000184330">
    <property type="component" value="Unassembled WGS sequence"/>
</dbReference>
<dbReference type="STRING" id="576137.A0A1L7WR12"/>
<feature type="compositionally biased region" description="Polar residues" evidence="1">
    <location>
        <begin position="7"/>
        <end position="19"/>
    </location>
</feature>
<feature type="compositionally biased region" description="Polar residues" evidence="1">
    <location>
        <begin position="110"/>
        <end position="134"/>
    </location>
</feature>
<reference evidence="3 4" key="1">
    <citation type="submission" date="2016-03" db="EMBL/GenBank/DDBJ databases">
        <authorList>
            <person name="Ploux O."/>
        </authorList>
    </citation>
    <scope>NUCLEOTIDE SEQUENCE [LARGE SCALE GENOMIC DNA]</scope>
    <source>
        <strain evidence="3 4">UAMH 11012</strain>
    </source>
</reference>
<name>A0A1L7WR12_9HELO</name>
<organism evidence="3 4">
    <name type="scientific">Phialocephala subalpina</name>
    <dbReference type="NCBI Taxonomy" id="576137"/>
    <lineage>
        <taxon>Eukaryota</taxon>
        <taxon>Fungi</taxon>
        <taxon>Dikarya</taxon>
        <taxon>Ascomycota</taxon>
        <taxon>Pezizomycotina</taxon>
        <taxon>Leotiomycetes</taxon>
        <taxon>Helotiales</taxon>
        <taxon>Mollisiaceae</taxon>
        <taxon>Phialocephala</taxon>
        <taxon>Phialocephala fortinii species complex</taxon>
    </lineage>
</organism>
<feature type="domain" description="SprT-like" evidence="2">
    <location>
        <begin position="187"/>
        <end position="295"/>
    </location>
</feature>
<feature type="region of interest" description="Disordered" evidence="1">
    <location>
        <begin position="315"/>
        <end position="339"/>
    </location>
</feature>
<evidence type="ECO:0000256" key="1">
    <source>
        <dbReference type="SAM" id="MobiDB-lite"/>
    </source>
</evidence>
<feature type="compositionally biased region" description="Basic and acidic residues" evidence="1">
    <location>
        <begin position="329"/>
        <end position="339"/>
    </location>
</feature>
<feature type="region of interest" description="Disordered" evidence="1">
    <location>
        <begin position="1"/>
        <end position="139"/>
    </location>
</feature>
<keyword evidence="4" id="KW-1185">Reference proteome</keyword>
<gene>
    <name evidence="3" type="ORF">PAC_05082</name>
</gene>
<protein>
    <recommendedName>
        <fullName evidence="2">SprT-like domain-containing protein</fullName>
    </recommendedName>
</protein>
<sequence>MAAFLRGSTSPENKSTANSTRRRQHHGRPNSESRSRRPQSEHVHTPHSHSQYNYNNQSSPPRHLQTQSQPQIQWCPPSPISMTTSPPMMPSSSAPSLSPPLSTAGITMERTPSGNSIMSDTPPTYSTPHDTNTLTRRDSEAARRVEFQFSSAKRLSSSSYRKHERYLRKLINDPRGGPVDDQALEGILTTADTLFFDGVLSSRVQWEWSSQSRYRTELIGTTALRPCTNREGFETLIVLSEPILRDPRYDRRLLLSTFLHELIHCYLFILCGFEARMQGGHTAGFHRIAGIIDGWVGEGYLRLCNMKANLDHFRRDDGPERGMQGGWGEEERRGSEERRGRGRMVEYWRHDHEGCNQSPHPDSGMLFEPPGIAYGYL</sequence>
<evidence type="ECO:0000259" key="2">
    <source>
        <dbReference type="Pfam" id="PF10263"/>
    </source>
</evidence>
<evidence type="ECO:0000313" key="4">
    <source>
        <dbReference type="Proteomes" id="UP000184330"/>
    </source>
</evidence>
<feature type="compositionally biased region" description="Low complexity" evidence="1">
    <location>
        <begin position="80"/>
        <end position="104"/>
    </location>
</feature>
<dbReference type="Pfam" id="PF10263">
    <property type="entry name" value="SprT-like"/>
    <property type="match status" value="1"/>
</dbReference>
<dbReference type="EMBL" id="FJOG01000006">
    <property type="protein sequence ID" value="CZR55196.1"/>
    <property type="molecule type" value="Genomic_DNA"/>
</dbReference>
<feature type="compositionally biased region" description="Low complexity" evidence="1">
    <location>
        <begin position="48"/>
        <end position="61"/>
    </location>
</feature>
<proteinExistence type="predicted"/>
<dbReference type="InterPro" id="IPR006640">
    <property type="entry name" value="SprT-like_domain"/>
</dbReference>
<accession>A0A1L7WR12</accession>